<name>A0A1X0RFL5_RHIZD</name>
<proteinExistence type="predicted"/>
<accession>A0A1X0RFL5</accession>
<dbReference type="Proteomes" id="UP000242414">
    <property type="component" value="Unassembled WGS sequence"/>
</dbReference>
<organism evidence="1">
    <name type="scientific">Rhizopus microsporus var. microsporus</name>
    <dbReference type="NCBI Taxonomy" id="86635"/>
    <lineage>
        <taxon>Eukaryota</taxon>
        <taxon>Fungi</taxon>
        <taxon>Fungi incertae sedis</taxon>
        <taxon>Mucoromycota</taxon>
        <taxon>Mucoromycotina</taxon>
        <taxon>Mucoromycetes</taxon>
        <taxon>Mucorales</taxon>
        <taxon>Mucorineae</taxon>
        <taxon>Rhizopodaceae</taxon>
        <taxon>Rhizopus</taxon>
    </lineage>
</organism>
<dbReference type="EMBL" id="KV921862">
    <property type="protein sequence ID" value="ORE10817.1"/>
    <property type="molecule type" value="Genomic_DNA"/>
</dbReference>
<protein>
    <submittedName>
        <fullName evidence="1">Uncharacterized protein</fullName>
    </submittedName>
</protein>
<feature type="non-terminal residue" evidence="1">
    <location>
        <position position="1"/>
    </location>
</feature>
<reference evidence="1" key="1">
    <citation type="journal article" date="2016" name="Proc. Natl. Acad. Sci. U.S.A.">
        <title>Lipid metabolic changes in an early divergent fungus govern the establishment of a mutualistic symbiosis with endobacteria.</title>
        <authorList>
            <person name="Lastovetsky O.A."/>
            <person name="Gaspar M.L."/>
            <person name="Mondo S.J."/>
            <person name="LaButti K.M."/>
            <person name="Sandor L."/>
            <person name="Grigoriev I.V."/>
            <person name="Henry S.A."/>
            <person name="Pawlowska T.E."/>
        </authorList>
    </citation>
    <scope>NUCLEOTIDE SEQUENCE [LARGE SCALE GENOMIC DNA]</scope>
    <source>
        <strain evidence="1">ATCC 52814</strain>
    </source>
</reference>
<sequence>QKDYRTCPSSINKIIRKDIPAEAKYIIKQKLDDTMIKTSNCVSQFTSIAYIIMIELRNCVFDVD</sequence>
<feature type="non-terminal residue" evidence="1">
    <location>
        <position position="64"/>
    </location>
</feature>
<evidence type="ECO:0000313" key="1">
    <source>
        <dbReference type="EMBL" id="ORE10817.1"/>
    </source>
</evidence>
<gene>
    <name evidence="1" type="ORF">BCV72DRAFT_193060</name>
</gene>
<dbReference type="AlphaFoldDB" id="A0A1X0RFL5"/>
<dbReference type="VEuPathDB" id="FungiDB:BCV72DRAFT_193060"/>